<accession>A0A1C7NF94</accession>
<organism evidence="1 2">
    <name type="scientific">Choanephora cucurbitarum</name>
    <dbReference type="NCBI Taxonomy" id="101091"/>
    <lineage>
        <taxon>Eukaryota</taxon>
        <taxon>Fungi</taxon>
        <taxon>Fungi incertae sedis</taxon>
        <taxon>Mucoromycota</taxon>
        <taxon>Mucoromycotina</taxon>
        <taxon>Mucoromycetes</taxon>
        <taxon>Mucorales</taxon>
        <taxon>Mucorineae</taxon>
        <taxon>Choanephoraceae</taxon>
        <taxon>Choanephoroideae</taxon>
        <taxon>Choanephora</taxon>
    </lineage>
</organism>
<dbReference type="AlphaFoldDB" id="A0A1C7NF94"/>
<reference evidence="1 2" key="1">
    <citation type="submission" date="2016-03" db="EMBL/GenBank/DDBJ databases">
        <title>Choanephora cucurbitarum.</title>
        <authorList>
            <person name="Min B."/>
            <person name="Park H."/>
            <person name="Park J.-H."/>
            <person name="Shin H.-D."/>
            <person name="Choi I.-G."/>
        </authorList>
    </citation>
    <scope>NUCLEOTIDE SEQUENCE [LARGE SCALE GENOMIC DNA]</scope>
    <source>
        <strain evidence="1 2">KUS-F28377</strain>
    </source>
</reference>
<dbReference type="InParanoid" id="A0A1C7NF94"/>
<protein>
    <submittedName>
        <fullName evidence="1">Uncharacterized protein</fullName>
    </submittedName>
</protein>
<dbReference type="Proteomes" id="UP000093000">
    <property type="component" value="Unassembled WGS sequence"/>
</dbReference>
<keyword evidence="2" id="KW-1185">Reference proteome</keyword>
<sequence length="91" mass="10542">MLVPRILNQKGQPDKPKGLPVYILTFCPLFRYPNAIELLRHGFKANDIASKNTTIAKLALIGLQLRLQLFIDIDFNWLQCSIVRYFATLYF</sequence>
<comment type="caution">
    <text evidence="1">The sequence shown here is derived from an EMBL/GenBank/DDBJ whole genome shotgun (WGS) entry which is preliminary data.</text>
</comment>
<evidence type="ECO:0000313" key="2">
    <source>
        <dbReference type="Proteomes" id="UP000093000"/>
    </source>
</evidence>
<gene>
    <name evidence="1" type="ORF">A0J61_04320</name>
</gene>
<evidence type="ECO:0000313" key="1">
    <source>
        <dbReference type="EMBL" id="OBZ87630.1"/>
    </source>
</evidence>
<name>A0A1C7NF94_9FUNG</name>
<proteinExistence type="predicted"/>
<dbReference type="EMBL" id="LUGH01000209">
    <property type="protein sequence ID" value="OBZ87630.1"/>
    <property type="molecule type" value="Genomic_DNA"/>
</dbReference>